<keyword evidence="2" id="KW-1185">Reference proteome</keyword>
<accession>A0A6A6B9U2</accession>
<proteinExistence type="predicted"/>
<gene>
    <name evidence="1" type="ORF">K452DRAFT_74391</name>
</gene>
<evidence type="ECO:0000313" key="1">
    <source>
        <dbReference type="EMBL" id="KAF2139261.1"/>
    </source>
</evidence>
<name>A0A6A6B9U2_9PEZI</name>
<dbReference type="AlphaFoldDB" id="A0A6A6B9U2"/>
<protein>
    <submittedName>
        <fullName evidence="1">Uncharacterized protein</fullName>
    </submittedName>
</protein>
<dbReference type="EMBL" id="ML995493">
    <property type="protein sequence ID" value="KAF2139261.1"/>
    <property type="molecule type" value="Genomic_DNA"/>
</dbReference>
<organism evidence="1 2">
    <name type="scientific">Aplosporella prunicola CBS 121167</name>
    <dbReference type="NCBI Taxonomy" id="1176127"/>
    <lineage>
        <taxon>Eukaryota</taxon>
        <taxon>Fungi</taxon>
        <taxon>Dikarya</taxon>
        <taxon>Ascomycota</taxon>
        <taxon>Pezizomycotina</taxon>
        <taxon>Dothideomycetes</taxon>
        <taxon>Dothideomycetes incertae sedis</taxon>
        <taxon>Botryosphaeriales</taxon>
        <taxon>Aplosporellaceae</taxon>
        <taxon>Aplosporella</taxon>
    </lineage>
</organism>
<sequence length="183" mass="20103">MAISKVVSCRDLARPLSLPTRSLVRVSASLSSQFHLVALPLIVLGVSCLGLGRPTSPPVEPFKLSPVCVRRGPRTLVTFPHTPLHLLPPRTHPLQPLFSSPPSPNPVFLPFPFFAARRFVRRASPLVDCRLLPCRFWPSRCNQRVAFHHITAHPATARSLSIPPPFDSRLGTPALSVLARVPT</sequence>
<evidence type="ECO:0000313" key="2">
    <source>
        <dbReference type="Proteomes" id="UP000799438"/>
    </source>
</evidence>
<dbReference type="RefSeq" id="XP_033394974.1">
    <property type="nucleotide sequence ID" value="XM_033547084.1"/>
</dbReference>
<dbReference type="GeneID" id="54304591"/>
<reference evidence="1" key="1">
    <citation type="journal article" date="2020" name="Stud. Mycol.">
        <title>101 Dothideomycetes genomes: a test case for predicting lifestyles and emergence of pathogens.</title>
        <authorList>
            <person name="Haridas S."/>
            <person name="Albert R."/>
            <person name="Binder M."/>
            <person name="Bloem J."/>
            <person name="Labutti K."/>
            <person name="Salamov A."/>
            <person name="Andreopoulos B."/>
            <person name="Baker S."/>
            <person name="Barry K."/>
            <person name="Bills G."/>
            <person name="Bluhm B."/>
            <person name="Cannon C."/>
            <person name="Castanera R."/>
            <person name="Culley D."/>
            <person name="Daum C."/>
            <person name="Ezra D."/>
            <person name="Gonzalez J."/>
            <person name="Henrissat B."/>
            <person name="Kuo A."/>
            <person name="Liang C."/>
            <person name="Lipzen A."/>
            <person name="Lutzoni F."/>
            <person name="Magnuson J."/>
            <person name="Mondo S."/>
            <person name="Nolan M."/>
            <person name="Ohm R."/>
            <person name="Pangilinan J."/>
            <person name="Park H.-J."/>
            <person name="Ramirez L."/>
            <person name="Alfaro M."/>
            <person name="Sun H."/>
            <person name="Tritt A."/>
            <person name="Yoshinaga Y."/>
            <person name="Zwiers L.-H."/>
            <person name="Turgeon B."/>
            <person name="Goodwin S."/>
            <person name="Spatafora J."/>
            <person name="Crous P."/>
            <person name="Grigoriev I."/>
        </authorList>
    </citation>
    <scope>NUCLEOTIDE SEQUENCE</scope>
    <source>
        <strain evidence="1">CBS 121167</strain>
    </source>
</reference>
<dbReference type="Proteomes" id="UP000799438">
    <property type="component" value="Unassembled WGS sequence"/>
</dbReference>